<evidence type="ECO:0000313" key="2">
    <source>
        <dbReference type="EMBL" id="NMG75661.1"/>
    </source>
</evidence>
<gene>
    <name evidence="2" type="ORF">GPA25_12915</name>
</gene>
<proteinExistence type="predicted"/>
<dbReference type="EMBL" id="WTVQ01000020">
    <property type="protein sequence ID" value="NMG75661.1"/>
    <property type="molecule type" value="Genomic_DNA"/>
</dbReference>
<organism evidence="2 3">
    <name type="scientific">Aromatoleum diolicum</name>
    <dbReference type="NCBI Taxonomy" id="75796"/>
    <lineage>
        <taxon>Bacteria</taxon>
        <taxon>Pseudomonadati</taxon>
        <taxon>Pseudomonadota</taxon>
        <taxon>Betaproteobacteria</taxon>
        <taxon>Rhodocyclales</taxon>
        <taxon>Rhodocyclaceae</taxon>
        <taxon>Aromatoleum</taxon>
    </lineage>
</organism>
<keyword evidence="2" id="KW-0396">Initiation factor</keyword>
<evidence type="ECO:0000256" key="1">
    <source>
        <dbReference type="SAM" id="MobiDB-lite"/>
    </source>
</evidence>
<dbReference type="GO" id="GO:0003743">
    <property type="term" value="F:translation initiation factor activity"/>
    <property type="evidence" value="ECO:0007669"/>
    <property type="project" value="UniProtKB-KW"/>
</dbReference>
<dbReference type="Proteomes" id="UP000648984">
    <property type="component" value="Unassembled WGS sequence"/>
</dbReference>
<name>A0ABX1QE38_9RHOO</name>
<keyword evidence="2" id="KW-0648">Protein biosynthesis</keyword>
<feature type="region of interest" description="Disordered" evidence="1">
    <location>
        <begin position="31"/>
        <end position="91"/>
    </location>
</feature>
<sequence>MAKRRNVFWLIFLGAAIVLALIPEFFDAPPEEVVQPVPPTQRRGQLAELRSPPAATATTATPAEGTAALPTPGDAVSPAGTAAAPSQAAQRAGSAAGPEVDLFAAHSWYVAPPPPPTSEQPVAPVAPPKPVAPPLPFEYFGKLDDSERVRVFLQRGDRIYTVGVGDVIDGTYKVKSITDSQMTLIYLPLDLTQTLSVGSKL</sequence>
<evidence type="ECO:0000313" key="3">
    <source>
        <dbReference type="Proteomes" id="UP000648984"/>
    </source>
</evidence>
<protein>
    <submittedName>
        <fullName evidence="2">Secretion system X translation initiation factor</fullName>
    </submittedName>
</protein>
<dbReference type="RefSeq" id="WP_169260815.1">
    <property type="nucleotide sequence ID" value="NZ_WTVQ01000020.1"/>
</dbReference>
<comment type="caution">
    <text evidence="2">The sequence shown here is derived from an EMBL/GenBank/DDBJ whole genome shotgun (WGS) entry which is preliminary data.</text>
</comment>
<feature type="compositionally biased region" description="Low complexity" evidence="1">
    <location>
        <begin position="52"/>
        <end position="91"/>
    </location>
</feature>
<reference evidence="2 3" key="1">
    <citation type="submission" date="2019-12" db="EMBL/GenBank/DDBJ databases">
        <title>Comparative genomics gives insights into the taxonomy of the Azoarcus-Aromatoleum group and reveals separate origins of nif in the plant-associated Azoarcus and non-plant-associated Aromatoleum sub-groups.</title>
        <authorList>
            <person name="Lafos M."/>
            <person name="Maluk M."/>
            <person name="Batista M."/>
            <person name="Junghare M."/>
            <person name="Carmona M."/>
            <person name="Faoro H."/>
            <person name="Cruz L.M."/>
            <person name="Battistoni F."/>
            <person name="De Souza E."/>
            <person name="Pedrosa F."/>
            <person name="Chen W.-M."/>
            <person name="Poole P.S."/>
            <person name="Dixon R.A."/>
            <person name="James E.K."/>
        </authorList>
    </citation>
    <scope>NUCLEOTIDE SEQUENCE [LARGE SCALE GENOMIC DNA]</scope>
    <source>
        <strain evidence="2 3">22Lin</strain>
    </source>
</reference>
<keyword evidence="3" id="KW-1185">Reference proteome</keyword>
<accession>A0ABX1QE38</accession>